<name>A0ABW3QWJ3_9PSEU</name>
<evidence type="ECO:0000313" key="6">
    <source>
        <dbReference type="EMBL" id="MFD1149213.1"/>
    </source>
</evidence>
<protein>
    <submittedName>
        <fullName evidence="6">TetR/AcrR family transcriptional regulator</fullName>
    </submittedName>
</protein>
<feature type="DNA-binding region" description="H-T-H motif" evidence="4">
    <location>
        <begin position="28"/>
        <end position="47"/>
    </location>
</feature>
<evidence type="ECO:0000256" key="2">
    <source>
        <dbReference type="ARBA" id="ARBA00023125"/>
    </source>
</evidence>
<dbReference type="InterPro" id="IPR050109">
    <property type="entry name" value="HTH-type_TetR-like_transc_reg"/>
</dbReference>
<accession>A0ABW3QWJ3</accession>
<evidence type="ECO:0000256" key="4">
    <source>
        <dbReference type="PROSITE-ProRule" id="PRU00335"/>
    </source>
</evidence>
<dbReference type="Proteomes" id="UP001597168">
    <property type="component" value="Unassembled WGS sequence"/>
</dbReference>
<dbReference type="Gene3D" id="1.10.357.10">
    <property type="entry name" value="Tetracycline Repressor, domain 2"/>
    <property type="match status" value="1"/>
</dbReference>
<keyword evidence="2 4" id="KW-0238">DNA-binding</keyword>
<dbReference type="InterPro" id="IPR001647">
    <property type="entry name" value="HTH_TetR"/>
</dbReference>
<dbReference type="InterPro" id="IPR009057">
    <property type="entry name" value="Homeodomain-like_sf"/>
</dbReference>
<dbReference type="Pfam" id="PF00440">
    <property type="entry name" value="TetR_N"/>
    <property type="match status" value="1"/>
</dbReference>
<proteinExistence type="predicted"/>
<evidence type="ECO:0000259" key="5">
    <source>
        <dbReference type="PROSITE" id="PS50977"/>
    </source>
</evidence>
<feature type="domain" description="HTH tetR-type" evidence="5">
    <location>
        <begin position="5"/>
        <end position="65"/>
    </location>
</feature>
<dbReference type="RefSeq" id="WP_380724624.1">
    <property type="nucleotide sequence ID" value="NZ_JBHTLK010000095.1"/>
</dbReference>
<gene>
    <name evidence="6" type="ORF">ACFQ3T_18935</name>
</gene>
<dbReference type="SUPFAM" id="SSF46689">
    <property type="entry name" value="Homeodomain-like"/>
    <property type="match status" value="1"/>
</dbReference>
<evidence type="ECO:0000256" key="1">
    <source>
        <dbReference type="ARBA" id="ARBA00023015"/>
    </source>
</evidence>
<evidence type="ECO:0000313" key="7">
    <source>
        <dbReference type="Proteomes" id="UP001597168"/>
    </source>
</evidence>
<dbReference type="PANTHER" id="PTHR30055">
    <property type="entry name" value="HTH-TYPE TRANSCRIPTIONAL REGULATOR RUTR"/>
    <property type="match status" value="1"/>
</dbReference>
<dbReference type="PANTHER" id="PTHR30055:SF234">
    <property type="entry name" value="HTH-TYPE TRANSCRIPTIONAL REGULATOR BETI"/>
    <property type="match status" value="1"/>
</dbReference>
<dbReference type="PROSITE" id="PS50977">
    <property type="entry name" value="HTH_TETR_2"/>
    <property type="match status" value="1"/>
</dbReference>
<organism evidence="6 7">
    <name type="scientific">Saccharothrix hoggarensis</name>
    <dbReference type="NCBI Taxonomy" id="913853"/>
    <lineage>
        <taxon>Bacteria</taxon>
        <taxon>Bacillati</taxon>
        <taxon>Actinomycetota</taxon>
        <taxon>Actinomycetes</taxon>
        <taxon>Pseudonocardiales</taxon>
        <taxon>Pseudonocardiaceae</taxon>
        <taxon>Saccharothrix</taxon>
    </lineage>
</organism>
<evidence type="ECO:0000256" key="3">
    <source>
        <dbReference type="ARBA" id="ARBA00023163"/>
    </source>
</evidence>
<keyword evidence="1" id="KW-0805">Transcription regulation</keyword>
<reference evidence="7" key="1">
    <citation type="journal article" date="2019" name="Int. J. Syst. Evol. Microbiol.">
        <title>The Global Catalogue of Microorganisms (GCM) 10K type strain sequencing project: providing services to taxonomists for standard genome sequencing and annotation.</title>
        <authorList>
            <consortium name="The Broad Institute Genomics Platform"/>
            <consortium name="The Broad Institute Genome Sequencing Center for Infectious Disease"/>
            <person name="Wu L."/>
            <person name="Ma J."/>
        </authorList>
    </citation>
    <scope>NUCLEOTIDE SEQUENCE [LARGE SCALE GENOMIC DNA]</scope>
    <source>
        <strain evidence="7">CCUG 60214</strain>
    </source>
</reference>
<keyword evidence="7" id="KW-1185">Reference proteome</keyword>
<keyword evidence="3" id="KW-0804">Transcription</keyword>
<sequence length="183" mass="19587">MVEQGSPRDRLLAAVVAHLGEHGLGDLSLRRLADAVGTSHRMLLYHFGSMEGLLVAVVRAVEAKQRALLASLPVDDPAEAARAFWRVLTDPALRAHERLFFELYGQAAQGRPGTTALLDGIVSDWIEPVAAVERARGHPPDVAAARARLGLAVARGLLLDLVATDDVAGVDAAMEEFIALMTR</sequence>
<dbReference type="EMBL" id="JBHTLK010000095">
    <property type="protein sequence ID" value="MFD1149213.1"/>
    <property type="molecule type" value="Genomic_DNA"/>
</dbReference>
<comment type="caution">
    <text evidence="6">The sequence shown here is derived from an EMBL/GenBank/DDBJ whole genome shotgun (WGS) entry which is preliminary data.</text>
</comment>